<proteinExistence type="predicted"/>
<sequence>MKKILLLLSIILYPLPSFTDDYPNIYRHVFSFAFNGQVYSPAAQFGNLLEYRVEIGHVHVNFEGYDPVLVDIQPLVERAAQMWDDRFASAGLPIRVREAVRPSRVNFSITIANGDQQEDLNSWGGLYGFTTPILPEEMLNDFRYQNFRLPGIVITSKFMISTKLYKKLKKIFGHDNRQAIADNMIYYAVVHEFGHAFGLAHPDFEGSRSFDNANTITEGLVESASSIENSTVPLMLSNGTYLGTLRRNLGRPITIQDIRPSSLELTGIAEENACGGSIPPRIKRNTFKTEKCKEKPRVFYPLAKAMLPVYQILL</sequence>
<dbReference type="SUPFAM" id="SSF55486">
    <property type="entry name" value="Metalloproteases ('zincins'), catalytic domain"/>
    <property type="match status" value="1"/>
</dbReference>
<protein>
    <recommendedName>
        <fullName evidence="4">Peptidase M10 metallopeptidase domain-containing protein</fullName>
    </recommendedName>
</protein>
<dbReference type="EMBL" id="JAQRFN010000024">
    <property type="protein sequence ID" value="MDC9598210.1"/>
    <property type="molecule type" value="Genomic_DNA"/>
</dbReference>
<feature type="signal peptide" evidence="1">
    <location>
        <begin position="1"/>
        <end position="19"/>
    </location>
</feature>
<feature type="chain" id="PRO_5045328544" description="Peptidase M10 metallopeptidase domain-containing protein" evidence="1">
    <location>
        <begin position="20"/>
        <end position="314"/>
    </location>
</feature>
<comment type="caution">
    <text evidence="2">The sequence shown here is derived from an EMBL/GenBank/DDBJ whole genome shotgun (WGS) entry which is preliminary data.</text>
</comment>
<dbReference type="RefSeq" id="WP_273576726.1">
    <property type="nucleotide sequence ID" value="NZ_JAQRFN010000024.1"/>
</dbReference>
<evidence type="ECO:0000256" key="1">
    <source>
        <dbReference type="SAM" id="SignalP"/>
    </source>
</evidence>
<gene>
    <name evidence="2" type="ORF">PSI14_15485</name>
</gene>
<organism evidence="2 3">
    <name type="scientific">Xenorhabdus anantnagensis</name>
    <dbReference type="NCBI Taxonomy" id="3025875"/>
    <lineage>
        <taxon>Bacteria</taxon>
        <taxon>Pseudomonadati</taxon>
        <taxon>Pseudomonadota</taxon>
        <taxon>Gammaproteobacteria</taxon>
        <taxon>Enterobacterales</taxon>
        <taxon>Morganellaceae</taxon>
        <taxon>Xenorhabdus</taxon>
    </lineage>
</organism>
<dbReference type="InterPro" id="IPR024079">
    <property type="entry name" value="MetalloPept_cat_dom_sf"/>
</dbReference>
<dbReference type="Gene3D" id="3.40.390.10">
    <property type="entry name" value="Collagenase (Catalytic Domain)"/>
    <property type="match status" value="1"/>
</dbReference>
<name>A0ABT5LV55_9GAMM</name>
<keyword evidence="3" id="KW-1185">Reference proteome</keyword>
<reference evidence="2 3" key="1">
    <citation type="submission" date="2023-02" db="EMBL/GenBank/DDBJ databases">
        <title>Entomopathogenic bacteria.</title>
        <authorList>
            <person name="Machado R.A."/>
        </authorList>
    </citation>
    <scope>NUCLEOTIDE SEQUENCE [LARGE SCALE GENOMIC DNA]</scope>
    <source>
        <strain evidence="2 3">XENO-2</strain>
    </source>
</reference>
<evidence type="ECO:0000313" key="2">
    <source>
        <dbReference type="EMBL" id="MDC9598210.1"/>
    </source>
</evidence>
<dbReference type="Proteomes" id="UP001220225">
    <property type="component" value="Unassembled WGS sequence"/>
</dbReference>
<evidence type="ECO:0000313" key="3">
    <source>
        <dbReference type="Proteomes" id="UP001220225"/>
    </source>
</evidence>
<keyword evidence="1" id="KW-0732">Signal</keyword>
<accession>A0ABT5LV55</accession>
<evidence type="ECO:0008006" key="4">
    <source>
        <dbReference type="Google" id="ProtNLM"/>
    </source>
</evidence>